<organism evidence="1 2">
    <name type="scientific">Diversispora epigaea</name>
    <dbReference type="NCBI Taxonomy" id="1348612"/>
    <lineage>
        <taxon>Eukaryota</taxon>
        <taxon>Fungi</taxon>
        <taxon>Fungi incertae sedis</taxon>
        <taxon>Mucoromycota</taxon>
        <taxon>Glomeromycotina</taxon>
        <taxon>Glomeromycetes</taxon>
        <taxon>Diversisporales</taxon>
        <taxon>Diversisporaceae</taxon>
        <taxon>Diversispora</taxon>
    </lineage>
</organism>
<accession>A0A397IQB0</accession>
<gene>
    <name evidence="1" type="ORF">Glove_166g240</name>
</gene>
<keyword evidence="2" id="KW-1185">Reference proteome</keyword>
<dbReference type="OrthoDB" id="2439320at2759"/>
<comment type="caution">
    <text evidence="1">The sequence shown here is derived from an EMBL/GenBank/DDBJ whole genome shotgun (WGS) entry which is preliminary data.</text>
</comment>
<sequence>MIKKNFGPCSVVNCTNSNALFRKITEYAYQKCQETNILETYPYLEIGMQLCHPHYCKIVEFKHNHDKNKQKKNSKSDSLELEFQKFEKMIEETNSELKGFFLSMVNAIIPKE</sequence>
<evidence type="ECO:0000313" key="1">
    <source>
        <dbReference type="EMBL" id="RHZ78189.1"/>
    </source>
</evidence>
<dbReference type="EMBL" id="PQFF01000156">
    <property type="protein sequence ID" value="RHZ78189.1"/>
    <property type="molecule type" value="Genomic_DNA"/>
</dbReference>
<dbReference type="Proteomes" id="UP000266861">
    <property type="component" value="Unassembled WGS sequence"/>
</dbReference>
<name>A0A397IQB0_9GLOM</name>
<dbReference type="AlphaFoldDB" id="A0A397IQB0"/>
<reference evidence="1 2" key="1">
    <citation type="submission" date="2018-08" db="EMBL/GenBank/DDBJ databases">
        <title>Genome and evolution of the arbuscular mycorrhizal fungus Diversispora epigaea (formerly Glomus versiforme) and its bacterial endosymbionts.</title>
        <authorList>
            <person name="Sun X."/>
            <person name="Fei Z."/>
            <person name="Harrison M."/>
        </authorList>
    </citation>
    <scope>NUCLEOTIDE SEQUENCE [LARGE SCALE GENOMIC DNA]</scope>
    <source>
        <strain evidence="1 2">IT104</strain>
    </source>
</reference>
<proteinExistence type="predicted"/>
<evidence type="ECO:0000313" key="2">
    <source>
        <dbReference type="Proteomes" id="UP000266861"/>
    </source>
</evidence>
<protein>
    <submittedName>
        <fullName evidence="1">Uncharacterized protein</fullName>
    </submittedName>
</protein>